<comment type="caution">
    <text evidence="1">The sequence shown here is derived from an EMBL/GenBank/DDBJ whole genome shotgun (WGS) entry which is preliminary data.</text>
</comment>
<proteinExistence type="predicted"/>
<evidence type="ECO:0000313" key="1">
    <source>
        <dbReference type="EMBL" id="RRD06218.1"/>
    </source>
</evidence>
<dbReference type="RefSeq" id="WP_124843021.1">
    <property type="nucleotide sequence ID" value="NZ_RQZG01000003.1"/>
</dbReference>
<sequence>MLVTTERHTKSQLALTQESTFPQVLIDGDRESFLEMLDWLNNPVDKLRCNPTTQGDFPPIYALAWRSASFDKLIVEVRDETLCFKGPEKARSWLVDTVQFLLDDGREYVGMHVEHYPGHPYLSEDSVPLVLTLDPQAH</sequence>
<organism evidence="1 2">
    <name type="scientific">Arachnia propionica</name>
    <dbReference type="NCBI Taxonomy" id="1750"/>
    <lineage>
        <taxon>Bacteria</taxon>
        <taxon>Bacillati</taxon>
        <taxon>Actinomycetota</taxon>
        <taxon>Actinomycetes</taxon>
        <taxon>Propionibacteriales</taxon>
        <taxon>Propionibacteriaceae</taxon>
        <taxon>Arachnia</taxon>
    </lineage>
</organism>
<reference evidence="1 2" key="1">
    <citation type="submission" date="2018-11" db="EMBL/GenBank/DDBJ databases">
        <title>Genomes From Bacteria Associated with the Canine Oral Cavity: a Test Case for Automated Genome-Based Taxonomic Assignment.</title>
        <authorList>
            <person name="Coil D.A."/>
            <person name="Jospin G."/>
            <person name="Darling A.E."/>
            <person name="Wallis C."/>
            <person name="Davis I.J."/>
            <person name="Harris S."/>
            <person name="Eisen J.A."/>
            <person name="Holcombe L.J."/>
            <person name="O'Flynn C."/>
        </authorList>
    </citation>
    <scope>NUCLEOTIDE SEQUENCE [LARGE SCALE GENOMIC DNA]</scope>
    <source>
        <strain evidence="1 2">OH887_COT-365</strain>
    </source>
</reference>
<accession>A0A3P1TA88</accession>
<name>A0A3P1TA88_9ACTN</name>
<dbReference type="EMBL" id="RQZG01000003">
    <property type="protein sequence ID" value="RRD06218.1"/>
    <property type="molecule type" value="Genomic_DNA"/>
</dbReference>
<evidence type="ECO:0000313" key="2">
    <source>
        <dbReference type="Proteomes" id="UP000280819"/>
    </source>
</evidence>
<dbReference type="OrthoDB" id="3696942at2"/>
<dbReference type="Proteomes" id="UP000280819">
    <property type="component" value="Unassembled WGS sequence"/>
</dbReference>
<protein>
    <submittedName>
        <fullName evidence="1">Uncharacterized protein</fullName>
    </submittedName>
</protein>
<dbReference type="AlphaFoldDB" id="A0A3P1TA88"/>
<gene>
    <name evidence="1" type="ORF">EII34_03590</name>
</gene>